<evidence type="ECO:0000256" key="8">
    <source>
        <dbReference type="PROSITE-ProRule" id="PRU00335"/>
    </source>
</evidence>
<keyword evidence="11" id="KW-1185">Reference proteome</keyword>
<gene>
    <name evidence="7 10" type="primary">betI</name>
    <name evidence="10" type="ORF">Q8A70_03525</name>
</gene>
<dbReference type="InterPro" id="IPR050109">
    <property type="entry name" value="HTH-type_TetR-like_transc_reg"/>
</dbReference>
<evidence type="ECO:0000256" key="1">
    <source>
        <dbReference type="ARBA" id="ARBA00004719"/>
    </source>
</evidence>
<proteinExistence type="inferred from homology"/>
<dbReference type="InterPro" id="IPR001647">
    <property type="entry name" value="HTH_TetR"/>
</dbReference>
<dbReference type="RefSeq" id="WP_379954110.1">
    <property type="nucleotide sequence ID" value="NZ_JAUYVI010000001.1"/>
</dbReference>
<name>A0ABU0YI40_9PROT</name>
<reference evidence="11" key="1">
    <citation type="submission" date="2023-08" db="EMBL/GenBank/DDBJ databases">
        <title>Rhodospirillaceae gen. nov., a novel taxon isolated from the Yangtze River Yuezi River estuary sludge.</title>
        <authorList>
            <person name="Ruan L."/>
        </authorList>
    </citation>
    <scope>NUCLEOTIDE SEQUENCE [LARGE SCALE GENOMIC DNA]</scope>
    <source>
        <strain evidence="11">R-7</strain>
    </source>
</reference>
<keyword evidence="2 7" id="KW-0678">Repressor</keyword>
<keyword evidence="5 7" id="KW-0804">Transcription</keyword>
<feature type="DNA-binding region" description="H-T-H motif" evidence="7 8">
    <location>
        <begin position="31"/>
        <end position="50"/>
    </location>
</feature>
<dbReference type="SUPFAM" id="SSF46689">
    <property type="entry name" value="Homeodomain-like"/>
    <property type="match status" value="1"/>
</dbReference>
<dbReference type="NCBIfam" id="TIGR03384">
    <property type="entry name" value="betaine_BetI"/>
    <property type="match status" value="1"/>
</dbReference>
<dbReference type="PANTHER" id="PTHR30055">
    <property type="entry name" value="HTH-TYPE TRANSCRIPTIONAL REGULATOR RUTR"/>
    <property type="match status" value="1"/>
</dbReference>
<evidence type="ECO:0000256" key="2">
    <source>
        <dbReference type="ARBA" id="ARBA00022491"/>
    </source>
</evidence>
<accession>A0ABU0YI40</accession>
<evidence type="ECO:0000259" key="9">
    <source>
        <dbReference type="PROSITE" id="PS50977"/>
    </source>
</evidence>
<evidence type="ECO:0000256" key="5">
    <source>
        <dbReference type="ARBA" id="ARBA00023163"/>
    </source>
</evidence>
<dbReference type="InterPro" id="IPR036271">
    <property type="entry name" value="Tet_transcr_reg_TetR-rel_C_sf"/>
</dbReference>
<evidence type="ECO:0000256" key="4">
    <source>
        <dbReference type="ARBA" id="ARBA00023125"/>
    </source>
</evidence>
<keyword evidence="4 7" id="KW-0238">DNA-binding</keyword>
<dbReference type="InterPro" id="IPR009057">
    <property type="entry name" value="Homeodomain-like_sf"/>
</dbReference>
<comment type="function">
    <text evidence="6">Repressor involved in the biosynthesis of the osmoprotectant glycine betaine. It represses transcription of the choline transporter BetT and the genes of BetAB involved in the synthesis of glycine betaine.</text>
</comment>
<dbReference type="PROSITE" id="PS50977">
    <property type="entry name" value="HTH_TETR_2"/>
    <property type="match status" value="1"/>
</dbReference>
<comment type="caution">
    <text evidence="10">The sequence shown here is derived from an EMBL/GenBank/DDBJ whole genome shotgun (WGS) entry which is preliminary data.</text>
</comment>
<evidence type="ECO:0000313" key="10">
    <source>
        <dbReference type="EMBL" id="MDQ7246716.1"/>
    </source>
</evidence>
<dbReference type="Gene3D" id="1.10.357.10">
    <property type="entry name" value="Tetracycline Repressor, domain 2"/>
    <property type="match status" value="1"/>
</dbReference>
<evidence type="ECO:0000256" key="6">
    <source>
        <dbReference type="ARBA" id="ARBA00024936"/>
    </source>
</evidence>
<comment type="pathway">
    <text evidence="1 7">Amine and polyamine biosynthesis; betaine biosynthesis via choline pathway [regulation].</text>
</comment>
<dbReference type="InterPro" id="IPR017757">
    <property type="entry name" value="Tscrpt_rep_BetI"/>
</dbReference>
<dbReference type="PRINTS" id="PR00455">
    <property type="entry name" value="HTHTETR"/>
</dbReference>
<feature type="domain" description="HTH tetR-type" evidence="9">
    <location>
        <begin position="8"/>
        <end position="68"/>
    </location>
</feature>
<dbReference type="Proteomes" id="UP001230156">
    <property type="component" value="Unassembled WGS sequence"/>
</dbReference>
<dbReference type="HAMAP" id="MF_00768">
    <property type="entry name" value="HTH_type_BetI"/>
    <property type="match status" value="1"/>
</dbReference>
<dbReference type="NCBIfam" id="NF001978">
    <property type="entry name" value="PRK00767.1"/>
    <property type="match status" value="1"/>
</dbReference>
<comment type="function">
    <text evidence="7">Repressor involved in choline regulation of the bet genes.</text>
</comment>
<dbReference type="Pfam" id="PF00440">
    <property type="entry name" value="TetR_N"/>
    <property type="match status" value="1"/>
</dbReference>
<keyword evidence="3 7" id="KW-0805">Transcription regulation</keyword>
<dbReference type="EMBL" id="JAUYVI010000001">
    <property type="protein sequence ID" value="MDQ7246716.1"/>
    <property type="molecule type" value="Genomic_DNA"/>
</dbReference>
<organism evidence="10 11">
    <name type="scientific">Dongia sedimenti</name>
    <dbReference type="NCBI Taxonomy" id="3064282"/>
    <lineage>
        <taxon>Bacteria</taxon>
        <taxon>Pseudomonadati</taxon>
        <taxon>Pseudomonadota</taxon>
        <taxon>Alphaproteobacteria</taxon>
        <taxon>Rhodospirillales</taxon>
        <taxon>Dongiaceae</taxon>
        <taxon>Dongia</taxon>
    </lineage>
</organism>
<dbReference type="Pfam" id="PF13977">
    <property type="entry name" value="TetR_C_6"/>
    <property type="match status" value="1"/>
</dbReference>
<evidence type="ECO:0000313" key="11">
    <source>
        <dbReference type="Proteomes" id="UP001230156"/>
    </source>
</evidence>
<protein>
    <recommendedName>
        <fullName evidence="7">HTH-type transcriptional regulator BetI</fullName>
    </recommendedName>
</protein>
<sequence>MARAKIEEIRRQELTEAAYEILQESGIAGTTLAKVAERAGMSKGIVLHYFRDKDDLLEAVMRLANALLRDEVVRRMRRTKGDRGRVEAIVAANFSPSFFKPEICNAWLSLCAEVPRNREFGRIQRVIHARMRSNLAPPLRTLLPADAAEAAVIGITAMIDGLWLRFGLSLGGLTREQAVAEMDRYLAQLLD</sequence>
<dbReference type="PANTHER" id="PTHR30055:SF234">
    <property type="entry name" value="HTH-TYPE TRANSCRIPTIONAL REGULATOR BETI"/>
    <property type="match status" value="1"/>
</dbReference>
<dbReference type="InterPro" id="IPR039538">
    <property type="entry name" value="BetI_C"/>
</dbReference>
<dbReference type="SUPFAM" id="SSF48498">
    <property type="entry name" value="Tetracyclin repressor-like, C-terminal domain"/>
    <property type="match status" value="1"/>
</dbReference>
<evidence type="ECO:0000256" key="3">
    <source>
        <dbReference type="ARBA" id="ARBA00023015"/>
    </source>
</evidence>
<evidence type="ECO:0000256" key="7">
    <source>
        <dbReference type="HAMAP-Rule" id="MF_00768"/>
    </source>
</evidence>